<gene>
    <name evidence="2" type="ORF">V5J35_000121</name>
</gene>
<name>A0ABV2SB09_9GAMM</name>
<protein>
    <submittedName>
        <fullName evidence="2">Uncharacterized protein</fullName>
    </submittedName>
</protein>
<feature type="compositionally biased region" description="Basic and acidic residues" evidence="1">
    <location>
        <begin position="404"/>
        <end position="416"/>
    </location>
</feature>
<proteinExistence type="predicted"/>
<evidence type="ECO:0000313" key="2">
    <source>
        <dbReference type="EMBL" id="MET4754929.1"/>
    </source>
</evidence>
<feature type="compositionally biased region" description="Polar residues" evidence="1">
    <location>
        <begin position="435"/>
        <end position="457"/>
    </location>
</feature>
<accession>A0ABV2SB09</accession>
<sequence>MSNVISEGLSIRTIMAGLLMTLIFVSGSSFGGLTDKEKGIRNANRHTAERYLDIVFASENERFLIDQIKSIHKAYVRQGKTIDSFRLSRDLRKAALTDLILSGFDIYWENTNYHMRHRSHLLEEHLYDRVVPETQQNIRAYNQNDFLVLDEFHAGDRIESLRALVELAVQHGLSKYPYSPYSHKALANQLAYILIELHEIYWKPRALRNLNARYHAAKAEAKGKPSFAHYRQHLINTLTSDPNKTLWYTFKPDKTSAGKPARDYKSFQTTLAGHFPDVEAFGSESVNRRPKSTYSKPQATVKPPVAEETSPSKLYFAAKVVAGWFIGVNIVGAVCYFCSGNPGRDKKTFERGEENAAGVEHNGDEEPFYERNLRKRRYNDNKPSMPLDQGGGSVFTSAVSVDRTAPESELTRRLSSSDEDTTSSGWGFSSWGSQEGDTSSDWVGTSNSLDDVQNRAYSDNEDGW</sequence>
<dbReference type="EMBL" id="JBEWTB010000001">
    <property type="protein sequence ID" value="MET4754929.1"/>
    <property type="molecule type" value="Genomic_DNA"/>
</dbReference>
<evidence type="ECO:0000313" key="3">
    <source>
        <dbReference type="Proteomes" id="UP001549366"/>
    </source>
</evidence>
<reference evidence="2 3" key="1">
    <citation type="submission" date="2024-06" db="EMBL/GenBank/DDBJ databases">
        <title>Genomic Encyclopedia of Type Strains, Phase V (KMG-V): Genome sequencing to study the core and pangenomes of soil and plant-associated prokaryotes.</title>
        <authorList>
            <person name="Whitman W."/>
        </authorList>
    </citation>
    <scope>NUCLEOTIDE SEQUENCE [LARGE SCALE GENOMIC DNA]</scope>
    <source>
        <strain evidence="2 3">NE40</strain>
    </source>
</reference>
<organism evidence="2 3">
    <name type="scientific">Endozoicomonas lisbonensis</name>
    <dbReference type="NCBI Taxonomy" id="3120522"/>
    <lineage>
        <taxon>Bacteria</taxon>
        <taxon>Pseudomonadati</taxon>
        <taxon>Pseudomonadota</taxon>
        <taxon>Gammaproteobacteria</taxon>
        <taxon>Oceanospirillales</taxon>
        <taxon>Endozoicomonadaceae</taxon>
        <taxon>Endozoicomonas</taxon>
    </lineage>
</organism>
<evidence type="ECO:0000256" key="1">
    <source>
        <dbReference type="SAM" id="MobiDB-lite"/>
    </source>
</evidence>
<comment type="caution">
    <text evidence="2">The sequence shown here is derived from an EMBL/GenBank/DDBJ whole genome shotgun (WGS) entry which is preliminary data.</text>
</comment>
<feature type="region of interest" description="Disordered" evidence="1">
    <location>
        <begin position="282"/>
        <end position="307"/>
    </location>
</feature>
<keyword evidence="3" id="KW-1185">Reference proteome</keyword>
<feature type="compositionally biased region" description="Low complexity" evidence="1">
    <location>
        <begin position="423"/>
        <end position="433"/>
    </location>
</feature>
<dbReference type="Proteomes" id="UP001549366">
    <property type="component" value="Unassembled WGS sequence"/>
</dbReference>
<feature type="region of interest" description="Disordered" evidence="1">
    <location>
        <begin position="377"/>
        <end position="464"/>
    </location>
</feature>